<dbReference type="PROSITE" id="PS00085">
    <property type="entry name" value="CU2_MONOOXYGENASE_2"/>
    <property type="match status" value="1"/>
</dbReference>
<keyword evidence="10 14" id="KW-1015">Disulfide bond</keyword>
<feature type="disulfide bond" evidence="14">
    <location>
        <begin position="75"/>
        <end position="104"/>
    </location>
</feature>
<dbReference type="Gene3D" id="2.60.120.230">
    <property type="match status" value="1"/>
</dbReference>
<comment type="similarity">
    <text evidence="2">Belongs to the copper type II ascorbate-dependent monooxygenase family.</text>
</comment>
<feature type="chain" id="PRO_5042954851" description="peptidylglycine monooxygenase" evidence="15">
    <location>
        <begin position="24"/>
        <end position="327"/>
    </location>
</feature>
<dbReference type="SUPFAM" id="SSF49742">
    <property type="entry name" value="PHM/PNGase F"/>
    <property type="match status" value="2"/>
</dbReference>
<sequence>TPSRTATMRLPLLLLLYAFTIEGNDSSFSFRVPPVLPQAESYLCTSLQVNEATSIIGFDVLNEKHNAHHILLFGCPEPGSDSPVWDCGEMASDEWTGRERAPPCSANPSILYAWAHDAPNLQLPKDVAFKIGGEKSKLQHIVMQVHYMQEPEDEDESGVDIKFTASLISKEASTMLLVTGGEIPPLSTESLETACTIDEDVIMHPFAFRVHTHSLGVLAEGYLVQDKNGVDSWTLIGRRDPQLPQMFVPVSNTSLVIKKGDIVTARCIMVNESPSVVSVGSRGEDEMCNFYVMYWSEGSSLRDNTCFSPGAPSYYWSSEAQLNHIPK</sequence>
<protein>
    <recommendedName>
        <fullName evidence="3">peptidylglycine monooxygenase</fullName>
        <ecNumber evidence="3">1.14.17.3</ecNumber>
    </recommendedName>
</protein>
<evidence type="ECO:0000313" key="19">
    <source>
        <dbReference type="Proteomes" id="UP001328107"/>
    </source>
</evidence>
<organism evidence="18 19">
    <name type="scientific">Pristionchus mayeri</name>
    <dbReference type="NCBI Taxonomy" id="1317129"/>
    <lineage>
        <taxon>Eukaryota</taxon>
        <taxon>Metazoa</taxon>
        <taxon>Ecdysozoa</taxon>
        <taxon>Nematoda</taxon>
        <taxon>Chromadorea</taxon>
        <taxon>Rhabditida</taxon>
        <taxon>Rhabditina</taxon>
        <taxon>Diplogasteromorpha</taxon>
        <taxon>Diplogasteroidea</taxon>
        <taxon>Neodiplogasteridae</taxon>
        <taxon>Pristionchus</taxon>
    </lineage>
</organism>
<feature type="domain" description="Copper type II ascorbate-dependent monooxygenase C-terminal" evidence="17">
    <location>
        <begin position="171"/>
        <end position="318"/>
    </location>
</feature>
<feature type="binding site" evidence="13">
    <location>
        <position position="213"/>
    </location>
    <ligand>
        <name>Cu(2+)</name>
        <dbReference type="ChEBI" id="CHEBI:29036"/>
        <label>1</label>
        <note>catalytic</note>
    </ligand>
</feature>
<dbReference type="GO" id="GO:0004504">
    <property type="term" value="F:peptidylglycine monooxygenase activity"/>
    <property type="evidence" value="ECO:0007669"/>
    <property type="project" value="UniProtKB-EC"/>
</dbReference>
<dbReference type="AlphaFoldDB" id="A0AAN5I614"/>
<reference evidence="19" key="1">
    <citation type="submission" date="2022-10" db="EMBL/GenBank/DDBJ databases">
        <title>Genome assembly of Pristionchus species.</title>
        <authorList>
            <person name="Yoshida K."/>
            <person name="Sommer R.J."/>
        </authorList>
    </citation>
    <scope>NUCLEOTIDE SEQUENCE [LARGE SCALE GENOMIC DNA]</scope>
    <source>
        <strain evidence="19">RS5460</strain>
    </source>
</reference>
<evidence type="ECO:0000256" key="10">
    <source>
        <dbReference type="ARBA" id="ARBA00023157"/>
    </source>
</evidence>
<dbReference type="InterPro" id="IPR000323">
    <property type="entry name" value="Cu2_ascorb_mOase_N"/>
</dbReference>
<keyword evidence="19" id="KW-1185">Reference proteome</keyword>
<dbReference type="Pfam" id="PF03712">
    <property type="entry name" value="Cu2_monoox_C"/>
    <property type="match status" value="1"/>
</dbReference>
<evidence type="ECO:0000256" key="15">
    <source>
        <dbReference type="SAM" id="SignalP"/>
    </source>
</evidence>
<feature type="non-terminal residue" evidence="18">
    <location>
        <position position="1"/>
    </location>
</feature>
<dbReference type="FunFam" id="2.60.120.310:FF:000005">
    <property type="entry name" value="Peptidylglycine alpha-hydroxylating monooxygenase"/>
    <property type="match status" value="1"/>
</dbReference>
<feature type="binding site" evidence="13">
    <location>
        <position position="146"/>
    </location>
    <ligand>
        <name>Cu(2+)</name>
        <dbReference type="ChEBI" id="CHEBI:29036"/>
        <label>1</label>
        <note>catalytic</note>
    </ligand>
</feature>
<keyword evidence="6 15" id="KW-0732">Signal</keyword>
<accession>A0AAN5I614</accession>
<dbReference type="InterPro" id="IPR036939">
    <property type="entry name" value="Cu2_ascorb_mOase_N_sf"/>
</dbReference>
<evidence type="ECO:0000256" key="3">
    <source>
        <dbReference type="ARBA" id="ARBA00012689"/>
    </source>
</evidence>
<dbReference type="Pfam" id="PF01082">
    <property type="entry name" value="Cu2_monooxygen"/>
    <property type="match status" value="1"/>
</dbReference>
<evidence type="ECO:0000256" key="13">
    <source>
        <dbReference type="PIRSR" id="PIRSR600720-2"/>
    </source>
</evidence>
<dbReference type="Proteomes" id="UP001328107">
    <property type="component" value="Unassembled WGS sequence"/>
</dbReference>
<keyword evidence="8 13" id="KW-0186">Copper</keyword>
<evidence type="ECO:0000313" key="18">
    <source>
        <dbReference type="EMBL" id="GMR53697.1"/>
    </source>
</evidence>
<dbReference type="InterPro" id="IPR014783">
    <property type="entry name" value="Cu2_ascorb_mOase_CS-2"/>
</dbReference>
<keyword evidence="9" id="KW-0503">Monooxygenase</keyword>
<feature type="binding site" evidence="13">
    <location>
        <position position="287"/>
    </location>
    <ligand>
        <name>Cu(2+)</name>
        <dbReference type="ChEBI" id="CHEBI:29036"/>
        <label>1</label>
        <note>catalytic</note>
    </ligand>
</feature>
<evidence type="ECO:0000256" key="12">
    <source>
        <dbReference type="ARBA" id="ARBA00048431"/>
    </source>
</evidence>
<keyword evidence="4" id="KW-0964">Secreted</keyword>
<evidence type="ECO:0000256" key="8">
    <source>
        <dbReference type="ARBA" id="ARBA00023008"/>
    </source>
</evidence>
<dbReference type="GO" id="GO:0005576">
    <property type="term" value="C:extracellular region"/>
    <property type="evidence" value="ECO:0007669"/>
    <property type="project" value="UniProtKB-SubCell"/>
</dbReference>
<dbReference type="GO" id="GO:0005507">
    <property type="term" value="F:copper ion binding"/>
    <property type="evidence" value="ECO:0007669"/>
    <property type="project" value="InterPro"/>
</dbReference>
<comment type="catalytic activity">
    <reaction evidence="12">
        <text>a [peptide]-C-terminal glycine + 2 L-ascorbate + O2 = a [peptide]-C-terminal (2S)-2-hydroxyglycine + 2 monodehydro-L-ascorbate radical + H2O</text>
        <dbReference type="Rhea" id="RHEA:21452"/>
        <dbReference type="Rhea" id="RHEA-COMP:13486"/>
        <dbReference type="Rhea" id="RHEA-COMP:15321"/>
        <dbReference type="ChEBI" id="CHEBI:15377"/>
        <dbReference type="ChEBI" id="CHEBI:15379"/>
        <dbReference type="ChEBI" id="CHEBI:38290"/>
        <dbReference type="ChEBI" id="CHEBI:59513"/>
        <dbReference type="ChEBI" id="CHEBI:137000"/>
        <dbReference type="ChEBI" id="CHEBI:142768"/>
        <dbReference type="EC" id="1.14.17.3"/>
    </reaction>
</comment>
<dbReference type="EC" id="1.14.17.3" evidence="3"/>
<dbReference type="InterPro" id="IPR014784">
    <property type="entry name" value="Cu2_ascorb_mOase-like_C"/>
</dbReference>
<evidence type="ECO:0000256" key="7">
    <source>
        <dbReference type="ARBA" id="ARBA00023002"/>
    </source>
</evidence>
<evidence type="ECO:0000259" key="16">
    <source>
        <dbReference type="Pfam" id="PF01082"/>
    </source>
</evidence>
<keyword evidence="11" id="KW-0325">Glycoprotein</keyword>
<evidence type="ECO:0000259" key="17">
    <source>
        <dbReference type="Pfam" id="PF03712"/>
    </source>
</evidence>
<evidence type="ECO:0000256" key="2">
    <source>
        <dbReference type="ARBA" id="ARBA00010676"/>
    </source>
</evidence>
<comment type="caution">
    <text evidence="18">The sequence shown here is derived from an EMBL/GenBank/DDBJ whole genome shotgun (WGS) entry which is preliminary data.</text>
</comment>
<dbReference type="PANTHER" id="PTHR10680">
    <property type="entry name" value="PEPTIDYL-GLYCINE ALPHA-AMIDATING MONOOXYGENASE"/>
    <property type="match status" value="1"/>
</dbReference>
<proteinExistence type="inferred from homology"/>
<evidence type="ECO:0000256" key="5">
    <source>
        <dbReference type="ARBA" id="ARBA00022723"/>
    </source>
</evidence>
<feature type="disulfide bond" evidence="14">
    <location>
        <begin position="195"/>
        <end position="306"/>
    </location>
</feature>
<dbReference type="GO" id="GO:0006518">
    <property type="term" value="P:peptide metabolic process"/>
    <property type="evidence" value="ECO:0007669"/>
    <property type="project" value="InterPro"/>
</dbReference>
<evidence type="ECO:0000256" key="1">
    <source>
        <dbReference type="ARBA" id="ARBA00004613"/>
    </source>
</evidence>
<dbReference type="PRINTS" id="PR00790">
    <property type="entry name" value="PAMONOXGNASE"/>
</dbReference>
<gene>
    <name evidence="18" type="ORF">PMAYCL1PPCAC_23892</name>
</gene>
<evidence type="ECO:0000256" key="4">
    <source>
        <dbReference type="ARBA" id="ARBA00022525"/>
    </source>
</evidence>
<feature type="disulfide bond" evidence="14">
    <location>
        <begin position="267"/>
        <end position="288"/>
    </location>
</feature>
<dbReference type="InterPro" id="IPR024548">
    <property type="entry name" value="Cu2_monoox_C"/>
</dbReference>
<keyword evidence="7" id="KW-0560">Oxidoreductase</keyword>
<dbReference type="InterPro" id="IPR008977">
    <property type="entry name" value="PHM/PNGase_F_dom_sf"/>
</dbReference>
<feature type="binding site" evidence="13">
    <location>
        <position position="69"/>
    </location>
    <ligand>
        <name>Cu(2+)</name>
        <dbReference type="ChEBI" id="CHEBI:29036"/>
        <label>1</label>
        <note>catalytic</note>
    </ligand>
</feature>
<dbReference type="Gene3D" id="2.60.120.310">
    <property type="entry name" value="Copper type II, ascorbate-dependent monooxygenase, N-terminal domain"/>
    <property type="match status" value="1"/>
</dbReference>
<name>A0AAN5I614_9BILA</name>
<evidence type="ECO:0000256" key="9">
    <source>
        <dbReference type="ARBA" id="ARBA00023033"/>
    </source>
</evidence>
<evidence type="ECO:0000256" key="11">
    <source>
        <dbReference type="ARBA" id="ARBA00023180"/>
    </source>
</evidence>
<keyword evidence="5 13" id="KW-0479">Metal-binding</keyword>
<feature type="signal peptide" evidence="15">
    <location>
        <begin position="1"/>
        <end position="23"/>
    </location>
</feature>
<comment type="subcellular location">
    <subcellularLocation>
        <location evidence="1">Secreted</location>
    </subcellularLocation>
</comment>
<comment type="cofactor">
    <cofactor evidence="13">
        <name>Cu(2+)</name>
        <dbReference type="ChEBI" id="CHEBI:29036"/>
    </cofactor>
    <text evidence="13">Binds 2 Cu(2+) ions per subunit.</text>
</comment>
<feature type="disulfide bond" evidence="14">
    <location>
        <begin position="44"/>
        <end position="87"/>
    </location>
</feature>
<dbReference type="PANTHER" id="PTHR10680:SF14">
    <property type="entry name" value="PEPTIDYL-GLYCINE ALPHA-AMIDATING MONOOXYGENASE"/>
    <property type="match status" value="1"/>
</dbReference>
<feature type="binding site" evidence="13">
    <location>
        <position position="68"/>
    </location>
    <ligand>
        <name>Cu(2+)</name>
        <dbReference type="ChEBI" id="CHEBI:29036"/>
        <label>1</label>
        <note>catalytic</note>
    </ligand>
</feature>
<feature type="domain" description="Copper type II ascorbate-dependent monooxygenase N-terminal" evidence="16">
    <location>
        <begin position="37"/>
        <end position="150"/>
    </location>
</feature>
<dbReference type="InterPro" id="IPR000720">
    <property type="entry name" value="PHM/PAL"/>
</dbReference>
<evidence type="ECO:0000256" key="14">
    <source>
        <dbReference type="PIRSR" id="PIRSR600720-3"/>
    </source>
</evidence>
<dbReference type="GO" id="GO:0016020">
    <property type="term" value="C:membrane"/>
    <property type="evidence" value="ECO:0007669"/>
    <property type="project" value="InterPro"/>
</dbReference>
<feature type="binding site" evidence="13">
    <location>
        <position position="211"/>
    </location>
    <ligand>
        <name>Cu(2+)</name>
        <dbReference type="ChEBI" id="CHEBI:29036"/>
        <label>1</label>
        <note>catalytic</note>
    </ligand>
</feature>
<evidence type="ECO:0000256" key="6">
    <source>
        <dbReference type="ARBA" id="ARBA00022729"/>
    </source>
</evidence>
<dbReference type="EMBL" id="BTRK01000005">
    <property type="protein sequence ID" value="GMR53697.1"/>
    <property type="molecule type" value="Genomic_DNA"/>
</dbReference>